<dbReference type="SUPFAM" id="SSF56935">
    <property type="entry name" value="Porins"/>
    <property type="match status" value="1"/>
</dbReference>
<accession>A0A7W8YVB4</accession>
<feature type="region of interest" description="Disordered" evidence="4">
    <location>
        <begin position="800"/>
        <end position="820"/>
    </location>
</feature>
<comment type="subcellular location">
    <subcellularLocation>
        <location evidence="1">Cell outer membrane</location>
    </subcellularLocation>
</comment>
<keyword evidence="7" id="KW-0675">Receptor</keyword>
<dbReference type="SUPFAM" id="SSF49452">
    <property type="entry name" value="Starch-binding domain-like"/>
    <property type="match status" value="1"/>
</dbReference>
<dbReference type="AlphaFoldDB" id="A0A7W8YVB4"/>
<evidence type="ECO:0000256" key="2">
    <source>
        <dbReference type="ARBA" id="ARBA00023136"/>
    </source>
</evidence>
<evidence type="ECO:0000256" key="3">
    <source>
        <dbReference type="ARBA" id="ARBA00023237"/>
    </source>
</evidence>
<evidence type="ECO:0000256" key="4">
    <source>
        <dbReference type="SAM" id="MobiDB-lite"/>
    </source>
</evidence>
<name>A0A7W8YVB4_9SPHI</name>
<proteinExistence type="predicted"/>
<dbReference type="InterPro" id="IPR041700">
    <property type="entry name" value="OMP_b-brl_3"/>
</dbReference>
<keyword evidence="5" id="KW-0732">Signal</keyword>
<evidence type="ECO:0000256" key="5">
    <source>
        <dbReference type="SAM" id="SignalP"/>
    </source>
</evidence>
<reference evidence="7 8" key="1">
    <citation type="submission" date="2020-08" db="EMBL/GenBank/DDBJ databases">
        <title>Genomic Encyclopedia of Type Strains, Phase IV (KMG-V): Genome sequencing to study the core and pangenomes of soil and plant-associated prokaryotes.</title>
        <authorList>
            <person name="Whitman W."/>
        </authorList>
    </citation>
    <scope>NUCLEOTIDE SEQUENCE [LARGE SCALE GENOMIC DNA]</scope>
    <source>
        <strain evidence="7 8">MP7CTX6</strain>
    </source>
</reference>
<feature type="signal peptide" evidence="5">
    <location>
        <begin position="1"/>
        <end position="22"/>
    </location>
</feature>
<dbReference type="Proteomes" id="UP000537718">
    <property type="component" value="Unassembled WGS sequence"/>
</dbReference>
<dbReference type="RefSeq" id="WP_183868369.1">
    <property type="nucleotide sequence ID" value="NZ_JACHCF010000008.1"/>
</dbReference>
<dbReference type="Gene3D" id="2.40.170.20">
    <property type="entry name" value="TonB-dependent receptor, beta-barrel domain"/>
    <property type="match status" value="1"/>
</dbReference>
<keyword evidence="2" id="KW-0472">Membrane</keyword>
<gene>
    <name evidence="7" type="ORF">HDE69_003533</name>
</gene>
<evidence type="ECO:0000313" key="8">
    <source>
        <dbReference type="Proteomes" id="UP000537718"/>
    </source>
</evidence>
<dbReference type="GO" id="GO:0009279">
    <property type="term" value="C:cell outer membrane"/>
    <property type="evidence" value="ECO:0007669"/>
    <property type="project" value="UniProtKB-SubCell"/>
</dbReference>
<dbReference type="InterPro" id="IPR013784">
    <property type="entry name" value="Carb-bd-like_fold"/>
</dbReference>
<dbReference type="Gene3D" id="2.60.40.1120">
    <property type="entry name" value="Carboxypeptidase-like, regulatory domain"/>
    <property type="match status" value="1"/>
</dbReference>
<comment type="caution">
    <text evidence="7">The sequence shown here is derived from an EMBL/GenBank/DDBJ whole genome shotgun (WGS) entry which is preliminary data.</text>
</comment>
<dbReference type="InterPro" id="IPR036942">
    <property type="entry name" value="Beta-barrel_TonB_sf"/>
</dbReference>
<feature type="chain" id="PRO_5031043503" evidence="5">
    <location>
        <begin position="23"/>
        <end position="820"/>
    </location>
</feature>
<dbReference type="PANTHER" id="PTHR40980">
    <property type="entry name" value="PLUG DOMAIN-CONTAINING PROTEIN"/>
    <property type="match status" value="1"/>
</dbReference>
<sequence>MKITKNIYTLLFLLLISAGSYAQGTVTGTVYDDHKGALSLATISLLRSQDSTQVKLAQADFSGNYLFPAVAPGTYYISVSMIGYVKKRSNNFVLDSTHLHVKVDDLIVLTDSKSLSQVNIVVKKPLIEQKIDRTTLNIENSILAGGSTVLEILEKAPGVIVNHQNDEIKLKNKSGVLVMIDGRKNYLSSTDLANLLKSMTSDQVATIDIIANPSAKYDASGNAGIIDIKLKKSKLFGTNGSFSTSVGNGIVPYGPKDLWREFANLSLNHRTEKWNVYGNVNQYRSADYNETTLNRNVNFNDKTSVFDQYLTQPKVGKGVTGKFGVDFSPSEKTSIGILVDGGVVKDDINGVSNTHISDGESGVSSSLQQNSSTYAPRRYITTNFNLKRDFNKTGAGIRFDATYSGYNNKRNQDFNTNFFDADNLLTDNQTQRNSTESKIDILTGRVDLTLPLQEGLVFETGLKSDYVKTINDYGFERLLSGNWQNDPLQSNKFIYKENVNSAYVNFNKKWDKWSVQAGMRAELTHSNGNSITDSKVVDSNYLSLFPSVFVSQTIDADNSIRYSYSRRIDRPNYQQLNPFVFFQDPYTLDQGNPFLKPQFTDNFEISYTYKGLATLSLGYSNTKDYIVQLTEQNDSTKVIKAIQGNLGNFKNYSANLSFPLNIRPWWSMQNQFNLYYNKFTDMGLLGGNFYAGKLAYNINIYNAIKISDTWSAELNFAYVSPYVYGIERAIKPRYNFDAGIQKTFAEKRAKLKLNVSDIFLNSQYTGSLKYQNLDLAIYNRWVSRKATLTFSYSFGKQTVKSSKSRGTGAEDLNRRASPKL</sequence>
<keyword evidence="3" id="KW-0998">Cell outer membrane</keyword>
<dbReference type="PANTHER" id="PTHR40980:SF4">
    <property type="entry name" value="TONB-DEPENDENT RECEPTOR-LIKE BETA-BARREL DOMAIN-CONTAINING PROTEIN"/>
    <property type="match status" value="1"/>
</dbReference>
<protein>
    <submittedName>
        <fullName evidence="7">Outer membrane receptor protein involved in Fe transport</fullName>
    </submittedName>
</protein>
<evidence type="ECO:0000313" key="7">
    <source>
        <dbReference type="EMBL" id="MBB5622458.1"/>
    </source>
</evidence>
<dbReference type="EMBL" id="JACHCF010000008">
    <property type="protein sequence ID" value="MBB5622458.1"/>
    <property type="molecule type" value="Genomic_DNA"/>
</dbReference>
<dbReference type="Pfam" id="PF14905">
    <property type="entry name" value="OMP_b-brl_3"/>
    <property type="match status" value="1"/>
</dbReference>
<dbReference type="GO" id="GO:0030246">
    <property type="term" value="F:carbohydrate binding"/>
    <property type="evidence" value="ECO:0007669"/>
    <property type="project" value="InterPro"/>
</dbReference>
<feature type="domain" description="Outer membrane protein beta-barrel" evidence="6">
    <location>
        <begin position="388"/>
        <end position="792"/>
    </location>
</feature>
<evidence type="ECO:0000259" key="6">
    <source>
        <dbReference type="Pfam" id="PF14905"/>
    </source>
</evidence>
<dbReference type="Pfam" id="PF13620">
    <property type="entry name" value="CarboxypepD_reg"/>
    <property type="match status" value="1"/>
</dbReference>
<organism evidence="7 8">
    <name type="scientific">Pedobacter cryoconitis</name>
    <dbReference type="NCBI Taxonomy" id="188932"/>
    <lineage>
        <taxon>Bacteria</taxon>
        <taxon>Pseudomonadati</taxon>
        <taxon>Bacteroidota</taxon>
        <taxon>Sphingobacteriia</taxon>
        <taxon>Sphingobacteriales</taxon>
        <taxon>Sphingobacteriaceae</taxon>
        <taxon>Pedobacter</taxon>
    </lineage>
</organism>
<evidence type="ECO:0000256" key="1">
    <source>
        <dbReference type="ARBA" id="ARBA00004442"/>
    </source>
</evidence>